<dbReference type="AlphaFoldDB" id="A0AA39LE81"/>
<evidence type="ECO:0000256" key="1">
    <source>
        <dbReference type="SAM" id="Phobius"/>
    </source>
</evidence>
<sequence>MTNARRIDFCLDSSSPLKLASFQTMCISVYDLYALLILLCYISVIISLCIQYYKKFAAAAMKKKLRKAVQPIPVDSLRAQHGHCTIIDIEGKDLGAKDEQPSEQSV</sequence>
<gene>
    <name evidence="2" type="ORF">QR680_000514</name>
</gene>
<feature type="transmembrane region" description="Helical" evidence="1">
    <location>
        <begin position="32"/>
        <end position="53"/>
    </location>
</feature>
<evidence type="ECO:0000313" key="3">
    <source>
        <dbReference type="Proteomes" id="UP001175271"/>
    </source>
</evidence>
<keyword evidence="3" id="KW-1185">Reference proteome</keyword>
<proteinExistence type="predicted"/>
<keyword evidence="1" id="KW-1133">Transmembrane helix</keyword>
<protein>
    <submittedName>
        <fullName evidence="2">Uncharacterized protein</fullName>
    </submittedName>
</protein>
<accession>A0AA39LE81</accession>
<keyword evidence="1" id="KW-0472">Membrane</keyword>
<organism evidence="2 3">
    <name type="scientific">Steinernema hermaphroditum</name>
    <dbReference type="NCBI Taxonomy" id="289476"/>
    <lineage>
        <taxon>Eukaryota</taxon>
        <taxon>Metazoa</taxon>
        <taxon>Ecdysozoa</taxon>
        <taxon>Nematoda</taxon>
        <taxon>Chromadorea</taxon>
        <taxon>Rhabditida</taxon>
        <taxon>Tylenchina</taxon>
        <taxon>Panagrolaimomorpha</taxon>
        <taxon>Strongyloidoidea</taxon>
        <taxon>Steinernematidae</taxon>
        <taxon>Steinernema</taxon>
    </lineage>
</organism>
<keyword evidence="1" id="KW-0812">Transmembrane</keyword>
<dbReference type="Proteomes" id="UP001175271">
    <property type="component" value="Unassembled WGS sequence"/>
</dbReference>
<evidence type="ECO:0000313" key="2">
    <source>
        <dbReference type="EMBL" id="KAK0393992.1"/>
    </source>
</evidence>
<name>A0AA39LE81_9BILA</name>
<reference evidence="2" key="1">
    <citation type="submission" date="2023-06" db="EMBL/GenBank/DDBJ databases">
        <title>Genomic analysis of the entomopathogenic nematode Steinernema hermaphroditum.</title>
        <authorList>
            <person name="Schwarz E.M."/>
            <person name="Heppert J.K."/>
            <person name="Baniya A."/>
            <person name="Schwartz H.T."/>
            <person name="Tan C.-H."/>
            <person name="Antoshechkin I."/>
            <person name="Sternberg P.W."/>
            <person name="Goodrich-Blair H."/>
            <person name="Dillman A.R."/>
        </authorList>
    </citation>
    <scope>NUCLEOTIDE SEQUENCE</scope>
    <source>
        <strain evidence="2">PS9179</strain>
        <tissue evidence="2">Whole animal</tissue>
    </source>
</reference>
<comment type="caution">
    <text evidence="2">The sequence shown here is derived from an EMBL/GenBank/DDBJ whole genome shotgun (WGS) entry which is preliminary data.</text>
</comment>
<dbReference type="EMBL" id="JAUCMV010000005">
    <property type="protein sequence ID" value="KAK0393992.1"/>
    <property type="molecule type" value="Genomic_DNA"/>
</dbReference>